<dbReference type="AlphaFoldDB" id="A0A1E5QRG9"/>
<dbReference type="Pfam" id="PF19993">
    <property type="entry name" value="DO-GTPase2"/>
    <property type="match status" value="1"/>
</dbReference>
<feature type="domain" description="Double-GTPase 2" evidence="1">
    <location>
        <begin position="12"/>
        <end position="211"/>
    </location>
</feature>
<protein>
    <recommendedName>
        <fullName evidence="1">Double-GTPase 2 domain-containing protein</fullName>
    </recommendedName>
</protein>
<dbReference type="SUPFAM" id="SSF52540">
    <property type="entry name" value="P-loop containing nucleoside triphosphate hydrolases"/>
    <property type="match status" value="1"/>
</dbReference>
<dbReference type="STRING" id="1781255.BH720_00200"/>
<dbReference type="InterPro" id="IPR027417">
    <property type="entry name" value="P-loop_NTPase"/>
</dbReference>
<dbReference type="OrthoDB" id="4476065at2"/>
<sequence length="371" mass="42251">MALQKEIPEIRLAVFGESGCGKTTLLSSYYGKQQSHNFEQEKGYALLADNKSQGSWLLGNYYRMQEGRFPEGTRKFTTYEFSFRLQNYDQPSLKIFWYDYPGDWWNNEPSDLGESREQKECFKKLLESHIGLLIVDGEKLSTQGTPYLKKLFAQFRHEIKRQKSAMKAEGLSLSNYPSQWIIVLSKTDLYSSNYTAKDFERRVLKDVDDEVRGLSKEFERDNKSNNLGSQFLLLSAAKANYHVVEDITKTLGLELLAPVALLSVIQELAKKTDRGGVPGLLGEILSSLSSVINVIDKMDDFLPKQYQILTQLLQAFKLKELADKGTDYMRKKQKEAAKKGKALDATAYAMMAELKSDSAKCLYYCNQGNSK</sequence>
<dbReference type="InterPro" id="IPR045528">
    <property type="entry name" value="DO-GTPase2"/>
</dbReference>
<evidence type="ECO:0000313" key="2">
    <source>
        <dbReference type="EMBL" id="OEJ77255.1"/>
    </source>
</evidence>
<reference evidence="2" key="1">
    <citation type="submission" date="2016-09" db="EMBL/GenBank/DDBJ databases">
        <title>Draft genome of thermotolerant cyanobacterium Desertifilum sp. strain IPPAS B-1220.</title>
        <authorList>
            <person name="Sinetova M.A."/>
            <person name="Bolakhan K."/>
            <person name="Zayadan B.K."/>
            <person name="Mironov K.S."/>
            <person name="Ustinova V."/>
            <person name="Kupriyanova E.V."/>
            <person name="Sidorov R.A."/>
            <person name="Skrypnik A.N."/>
            <person name="Gogoleva N.E."/>
            <person name="Gogolev Y.V."/>
            <person name="Los D.A."/>
        </authorList>
    </citation>
    <scope>NUCLEOTIDE SEQUENCE [LARGE SCALE GENOMIC DNA]</scope>
    <source>
        <strain evidence="2">IPPAS B-1220</strain>
    </source>
</reference>
<proteinExistence type="predicted"/>
<accession>A0A1E5QRG9</accession>
<name>A0A1E5QRG9_9CYAN</name>
<evidence type="ECO:0000259" key="1">
    <source>
        <dbReference type="Pfam" id="PF19993"/>
    </source>
</evidence>
<dbReference type="RefSeq" id="WP_069965136.1">
    <property type="nucleotide sequence ID" value="NZ_CM124774.1"/>
</dbReference>
<dbReference type="EMBL" id="MJGC01000007">
    <property type="protein sequence ID" value="OEJ77255.1"/>
    <property type="molecule type" value="Genomic_DNA"/>
</dbReference>
<dbReference type="Gene3D" id="3.40.50.300">
    <property type="entry name" value="P-loop containing nucleotide triphosphate hydrolases"/>
    <property type="match status" value="1"/>
</dbReference>
<gene>
    <name evidence="2" type="ORF">BH720_00200</name>
</gene>
<organism evidence="2">
    <name type="scientific">Desertifilum tharense IPPAS B-1220</name>
    <dbReference type="NCBI Taxonomy" id="1781255"/>
    <lineage>
        <taxon>Bacteria</taxon>
        <taxon>Bacillati</taxon>
        <taxon>Cyanobacteriota</taxon>
        <taxon>Cyanophyceae</taxon>
        <taxon>Desertifilales</taxon>
        <taxon>Desertifilaceae</taxon>
        <taxon>Desertifilum</taxon>
    </lineage>
</organism>
<comment type="caution">
    <text evidence="2">The sequence shown here is derived from an EMBL/GenBank/DDBJ whole genome shotgun (WGS) entry which is preliminary data.</text>
</comment>